<protein>
    <recommendedName>
        <fullName evidence="2">Nucleoid-associated protein EHS15_03580</fullName>
    </recommendedName>
</protein>
<dbReference type="InterPro" id="IPR036894">
    <property type="entry name" value="YbaB-like_sf"/>
</dbReference>
<comment type="subcellular location">
    <subcellularLocation>
        <location evidence="2">Cytoplasm</location>
        <location evidence="2">Nucleoid</location>
    </subcellularLocation>
</comment>
<dbReference type="EMBL" id="RQHW01000013">
    <property type="protein sequence ID" value="TGN20304.1"/>
    <property type="molecule type" value="Genomic_DNA"/>
</dbReference>
<dbReference type="OrthoDB" id="337929at2"/>
<accession>A0A4R9M0Q2</accession>
<dbReference type="PANTHER" id="PTHR33449">
    <property type="entry name" value="NUCLEOID-ASSOCIATED PROTEIN YBAB"/>
    <property type="match status" value="1"/>
</dbReference>
<reference evidence="3" key="1">
    <citation type="journal article" date="2019" name="PLoS Negl. Trop. Dis.">
        <title>Revisiting the worldwide diversity of Leptospira species in the environment.</title>
        <authorList>
            <person name="Vincent A.T."/>
            <person name="Schiettekatte O."/>
            <person name="Bourhy P."/>
            <person name="Veyrier F.J."/>
            <person name="Picardeau M."/>
        </authorList>
    </citation>
    <scope>NUCLEOTIDE SEQUENCE [LARGE SCALE GENOMIC DNA]</scope>
    <source>
        <strain evidence="3">201300427</strain>
    </source>
</reference>
<dbReference type="PANTHER" id="PTHR33449:SF1">
    <property type="entry name" value="NUCLEOID-ASSOCIATED PROTEIN YBAB"/>
    <property type="match status" value="1"/>
</dbReference>
<dbReference type="SUPFAM" id="SSF82607">
    <property type="entry name" value="YbaB-like"/>
    <property type="match status" value="1"/>
</dbReference>
<dbReference type="Pfam" id="PF02575">
    <property type="entry name" value="YbaB_DNA_bd"/>
    <property type="match status" value="1"/>
</dbReference>
<dbReference type="GO" id="GO:0043590">
    <property type="term" value="C:bacterial nucleoid"/>
    <property type="evidence" value="ECO:0007669"/>
    <property type="project" value="UniProtKB-UniRule"/>
</dbReference>
<keyword evidence="4" id="KW-1185">Reference proteome</keyword>
<dbReference type="NCBIfam" id="TIGR00103">
    <property type="entry name" value="DNA_YbaB_EbfC"/>
    <property type="match status" value="1"/>
</dbReference>
<dbReference type="HAMAP" id="MF_00274">
    <property type="entry name" value="DNA_YbaB_EbfC"/>
    <property type="match status" value="1"/>
</dbReference>
<comment type="subunit">
    <text evidence="2">Homodimer.</text>
</comment>
<keyword evidence="2" id="KW-0963">Cytoplasm</keyword>
<gene>
    <name evidence="3" type="ORF">EHS15_03580</name>
</gene>
<dbReference type="Proteomes" id="UP000298058">
    <property type="component" value="Unassembled WGS sequence"/>
</dbReference>
<evidence type="ECO:0000256" key="1">
    <source>
        <dbReference type="ARBA" id="ARBA00023125"/>
    </source>
</evidence>
<organism evidence="3 4">
    <name type="scientific">Leptospira idonii</name>
    <dbReference type="NCBI Taxonomy" id="1193500"/>
    <lineage>
        <taxon>Bacteria</taxon>
        <taxon>Pseudomonadati</taxon>
        <taxon>Spirochaetota</taxon>
        <taxon>Spirochaetia</taxon>
        <taxon>Leptospirales</taxon>
        <taxon>Leptospiraceae</taxon>
        <taxon>Leptospira</taxon>
    </lineage>
</organism>
<comment type="caution">
    <text evidence="3">The sequence shown here is derived from an EMBL/GenBank/DDBJ whole genome shotgun (WGS) entry which is preliminary data.</text>
</comment>
<dbReference type="InterPro" id="IPR004401">
    <property type="entry name" value="YbaB/EbfC"/>
</dbReference>
<evidence type="ECO:0000256" key="2">
    <source>
        <dbReference type="HAMAP-Rule" id="MF_00274"/>
    </source>
</evidence>
<evidence type="ECO:0000313" key="3">
    <source>
        <dbReference type="EMBL" id="TGN20304.1"/>
    </source>
</evidence>
<comment type="similarity">
    <text evidence="2">Belongs to the YbaB/EbfC family.</text>
</comment>
<dbReference type="AlphaFoldDB" id="A0A4R9M0Q2"/>
<dbReference type="GO" id="GO:0005829">
    <property type="term" value="C:cytosol"/>
    <property type="evidence" value="ECO:0007669"/>
    <property type="project" value="TreeGrafter"/>
</dbReference>
<dbReference type="GO" id="GO:0003677">
    <property type="term" value="F:DNA binding"/>
    <property type="evidence" value="ECO:0007669"/>
    <property type="project" value="UniProtKB-UniRule"/>
</dbReference>
<name>A0A4R9M0Q2_9LEPT</name>
<comment type="function">
    <text evidence="2">Binds to DNA and alters its conformation. May be involved in regulation of gene expression, nucleoid organization and DNA protection.</text>
</comment>
<proteinExistence type="inferred from homology"/>
<sequence>MGIFDQVKQMKDAFSQLGNMQEKQAELQKRLAQIRVVGSAGAGMVEVTASAEGTIVNIKINPIMFSSDDSKMLEDLIISASNEALRKAKEAMAHEVKNVLGFNPKDIEAMMNQMNPGGGGNPSV</sequence>
<dbReference type="Gene3D" id="3.30.1310.10">
    <property type="entry name" value="Nucleoid-associated protein YbaB-like domain"/>
    <property type="match status" value="1"/>
</dbReference>
<keyword evidence="1 2" id="KW-0238">DNA-binding</keyword>
<evidence type="ECO:0000313" key="4">
    <source>
        <dbReference type="Proteomes" id="UP000298058"/>
    </source>
</evidence>